<feature type="transmembrane region" description="Helical" evidence="9">
    <location>
        <begin position="285"/>
        <end position="309"/>
    </location>
</feature>
<dbReference type="SUPFAM" id="SSF90123">
    <property type="entry name" value="ABC transporter transmembrane region"/>
    <property type="match status" value="1"/>
</dbReference>
<evidence type="ECO:0000256" key="9">
    <source>
        <dbReference type="SAM" id="Phobius"/>
    </source>
</evidence>
<sequence>MRKLIKYLKKSIFSILAIVILLVVQAFCDLSLPEKISDIVNVGIQQGGVEQIAPLEIRKSQMERLFYFMDPNERDTVLANYTLHDSDKKENLQVYILHESTDAYTVETLNDIFGVPMLALSFLESDDPQIRQVLQSLQQKTPDDTGQSASLPALLDQLPQAQRQLAIAPFKEQMEQFEEIDPSIVRQMAVGFVRDEYLAVGIDVDRMQADYIWQSGMWMLLYALTIAVAAALVTLLASRVAAQFGRDLRSAVFQKVVYFSSREFNRFSTASLITRCTNDIQQIQMLVVMLLRIVIYAPILGIGALVKVFETGDDMAWVIGVAIGLILALVLVLYFVAMPRFKKLQKLVDRVNLVAREILTGLPVIRAFSRERHEEERFDQANVALTKTNLFVNRVMTFMMPVMMFIMNGVSILIVWVGAQAIDGGSMQVGNLMAFIQYTIQIIMAFLMLSMMSVMLPRALVSASRVAEVLQTEETICDPRQSEPFKKEKSGFVEFENVCFHYPGAQEDVLKNISFTARPGQTTAFIGSTGSGKSTLVNLIPRFFDVTEGRILVNGTDIRKVKKHDLRQDIGYVPQKGVLFSGTIESNIAYGLEKEDRRRVEKAAQVAQSVDFIREKPNGYESEIAQGGTNVSGGQRQRLSIARAVAKDPQIYIFDDSFSALDYKTDAALRKALRHETKDSTILIVAQRISTVLHADQIIVLDDGEIAGIGTHQSLMDSCEVYRQIAESQLSKEELSNEQ</sequence>
<dbReference type="InterPro" id="IPR036640">
    <property type="entry name" value="ABC1_TM_sf"/>
</dbReference>
<dbReference type="AlphaFoldDB" id="A0A9D1CTQ3"/>
<feature type="domain" description="ABC transporter" evidence="10">
    <location>
        <begin position="493"/>
        <end position="728"/>
    </location>
</feature>
<reference evidence="12" key="1">
    <citation type="submission" date="2020-10" db="EMBL/GenBank/DDBJ databases">
        <authorList>
            <person name="Gilroy R."/>
        </authorList>
    </citation>
    <scope>NUCLEOTIDE SEQUENCE</scope>
    <source>
        <strain evidence="12">ChiSjej1B19-3389</strain>
    </source>
</reference>
<feature type="domain" description="ABC transmembrane type-1" evidence="11">
    <location>
        <begin position="204"/>
        <end position="458"/>
    </location>
</feature>
<evidence type="ECO:0000313" key="12">
    <source>
        <dbReference type="EMBL" id="HIQ79688.1"/>
    </source>
</evidence>
<dbReference type="InterPro" id="IPR003593">
    <property type="entry name" value="AAA+_ATPase"/>
</dbReference>
<dbReference type="PROSITE" id="PS50893">
    <property type="entry name" value="ABC_TRANSPORTER_2"/>
    <property type="match status" value="1"/>
</dbReference>
<dbReference type="Pfam" id="PF00664">
    <property type="entry name" value="ABC_membrane"/>
    <property type="match status" value="1"/>
</dbReference>
<dbReference type="GO" id="GO:0015421">
    <property type="term" value="F:ABC-type oligopeptide transporter activity"/>
    <property type="evidence" value="ECO:0007669"/>
    <property type="project" value="TreeGrafter"/>
</dbReference>
<dbReference type="PROSITE" id="PS00211">
    <property type="entry name" value="ABC_TRANSPORTER_1"/>
    <property type="match status" value="1"/>
</dbReference>
<proteinExistence type="predicted"/>
<comment type="subcellular location">
    <subcellularLocation>
        <location evidence="1">Cell membrane</location>
        <topology evidence="1">Multi-pass membrane protein</topology>
    </subcellularLocation>
</comment>
<keyword evidence="6 12" id="KW-0067">ATP-binding</keyword>
<dbReference type="Proteomes" id="UP000886787">
    <property type="component" value="Unassembled WGS sequence"/>
</dbReference>
<organism evidence="12 13">
    <name type="scientific">Candidatus Scatavimonas merdigallinarum</name>
    <dbReference type="NCBI Taxonomy" id="2840914"/>
    <lineage>
        <taxon>Bacteria</taxon>
        <taxon>Bacillati</taxon>
        <taxon>Bacillota</taxon>
        <taxon>Clostridia</taxon>
        <taxon>Eubacteriales</taxon>
        <taxon>Oscillospiraceae</taxon>
        <taxon>Oscillospiraceae incertae sedis</taxon>
        <taxon>Candidatus Scatavimonas</taxon>
    </lineage>
</organism>
<feature type="transmembrane region" description="Helical" evidence="9">
    <location>
        <begin position="402"/>
        <end position="422"/>
    </location>
</feature>
<dbReference type="GO" id="GO:0005524">
    <property type="term" value="F:ATP binding"/>
    <property type="evidence" value="ECO:0007669"/>
    <property type="project" value="UniProtKB-KW"/>
</dbReference>
<dbReference type="InterPro" id="IPR011527">
    <property type="entry name" value="ABC1_TM_dom"/>
</dbReference>
<comment type="caution">
    <text evidence="12">The sequence shown here is derived from an EMBL/GenBank/DDBJ whole genome shotgun (WGS) entry which is preliminary data.</text>
</comment>
<dbReference type="PANTHER" id="PTHR43394:SF1">
    <property type="entry name" value="ATP-BINDING CASSETTE SUB-FAMILY B MEMBER 10, MITOCHONDRIAL"/>
    <property type="match status" value="1"/>
</dbReference>
<reference evidence="12" key="2">
    <citation type="journal article" date="2021" name="PeerJ">
        <title>Extensive microbial diversity within the chicken gut microbiome revealed by metagenomics and culture.</title>
        <authorList>
            <person name="Gilroy R."/>
            <person name="Ravi A."/>
            <person name="Getino M."/>
            <person name="Pursley I."/>
            <person name="Horton D.L."/>
            <person name="Alikhan N.F."/>
            <person name="Baker D."/>
            <person name="Gharbi K."/>
            <person name="Hall N."/>
            <person name="Watson M."/>
            <person name="Adriaenssens E.M."/>
            <person name="Foster-Nyarko E."/>
            <person name="Jarju S."/>
            <person name="Secka A."/>
            <person name="Antonio M."/>
            <person name="Oren A."/>
            <person name="Chaudhuri R.R."/>
            <person name="La Ragione R."/>
            <person name="Hildebrand F."/>
            <person name="Pallen M.J."/>
        </authorList>
    </citation>
    <scope>NUCLEOTIDE SEQUENCE</scope>
    <source>
        <strain evidence="12">ChiSjej1B19-3389</strain>
    </source>
</reference>
<feature type="transmembrane region" description="Helical" evidence="9">
    <location>
        <begin position="315"/>
        <end position="337"/>
    </location>
</feature>
<dbReference type="PROSITE" id="PS50929">
    <property type="entry name" value="ABC_TM1F"/>
    <property type="match status" value="1"/>
</dbReference>
<dbReference type="SMART" id="SM00382">
    <property type="entry name" value="AAA"/>
    <property type="match status" value="1"/>
</dbReference>
<feature type="transmembrane region" description="Helical" evidence="9">
    <location>
        <begin position="434"/>
        <end position="456"/>
    </location>
</feature>
<keyword evidence="7 9" id="KW-1133">Transmembrane helix</keyword>
<dbReference type="EMBL" id="DVFW01000002">
    <property type="protein sequence ID" value="HIQ79688.1"/>
    <property type="molecule type" value="Genomic_DNA"/>
</dbReference>
<keyword evidence="2" id="KW-0813">Transport</keyword>
<dbReference type="Pfam" id="PF00005">
    <property type="entry name" value="ABC_tran"/>
    <property type="match status" value="1"/>
</dbReference>
<evidence type="ECO:0000256" key="6">
    <source>
        <dbReference type="ARBA" id="ARBA00022840"/>
    </source>
</evidence>
<feature type="transmembrane region" description="Helical" evidence="9">
    <location>
        <begin position="216"/>
        <end position="237"/>
    </location>
</feature>
<accession>A0A9D1CTQ3</accession>
<keyword evidence="5" id="KW-0547">Nucleotide-binding</keyword>
<evidence type="ECO:0000256" key="4">
    <source>
        <dbReference type="ARBA" id="ARBA00022692"/>
    </source>
</evidence>
<evidence type="ECO:0000256" key="7">
    <source>
        <dbReference type="ARBA" id="ARBA00022989"/>
    </source>
</evidence>
<dbReference type="FunFam" id="3.40.50.300:FF:000221">
    <property type="entry name" value="Multidrug ABC transporter ATP-binding protein"/>
    <property type="match status" value="1"/>
</dbReference>
<evidence type="ECO:0000259" key="10">
    <source>
        <dbReference type="PROSITE" id="PS50893"/>
    </source>
</evidence>
<dbReference type="InterPro" id="IPR027417">
    <property type="entry name" value="P-loop_NTPase"/>
</dbReference>
<evidence type="ECO:0000313" key="13">
    <source>
        <dbReference type="Proteomes" id="UP000886787"/>
    </source>
</evidence>
<gene>
    <name evidence="12" type="ORF">IAD32_00185</name>
</gene>
<dbReference type="GO" id="GO:0016887">
    <property type="term" value="F:ATP hydrolysis activity"/>
    <property type="evidence" value="ECO:0007669"/>
    <property type="project" value="InterPro"/>
</dbReference>
<evidence type="ECO:0000256" key="3">
    <source>
        <dbReference type="ARBA" id="ARBA00022475"/>
    </source>
</evidence>
<evidence type="ECO:0000256" key="5">
    <source>
        <dbReference type="ARBA" id="ARBA00022741"/>
    </source>
</evidence>
<keyword evidence="8 9" id="KW-0472">Membrane</keyword>
<dbReference type="CDD" id="cd18548">
    <property type="entry name" value="ABC_6TM_Tm287_like"/>
    <property type="match status" value="1"/>
</dbReference>
<protein>
    <submittedName>
        <fullName evidence="12">ATP-binding cassette domain-containing protein</fullName>
    </submittedName>
</protein>
<evidence type="ECO:0000256" key="2">
    <source>
        <dbReference type="ARBA" id="ARBA00022448"/>
    </source>
</evidence>
<dbReference type="SUPFAM" id="SSF52540">
    <property type="entry name" value="P-loop containing nucleoside triphosphate hydrolases"/>
    <property type="match status" value="1"/>
</dbReference>
<keyword evidence="3" id="KW-1003">Cell membrane</keyword>
<dbReference type="GO" id="GO:0005886">
    <property type="term" value="C:plasma membrane"/>
    <property type="evidence" value="ECO:0007669"/>
    <property type="project" value="UniProtKB-SubCell"/>
</dbReference>
<dbReference type="InterPro" id="IPR003439">
    <property type="entry name" value="ABC_transporter-like_ATP-bd"/>
</dbReference>
<keyword evidence="4 9" id="KW-0812">Transmembrane</keyword>
<evidence type="ECO:0000259" key="11">
    <source>
        <dbReference type="PROSITE" id="PS50929"/>
    </source>
</evidence>
<dbReference type="Gene3D" id="1.20.1560.10">
    <property type="entry name" value="ABC transporter type 1, transmembrane domain"/>
    <property type="match status" value="1"/>
</dbReference>
<dbReference type="InterPro" id="IPR017871">
    <property type="entry name" value="ABC_transporter-like_CS"/>
</dbReference>
<evidence type="ECO:0000256" key="8">
    <source>
        <dbReference type="ARBA" id="ARBA00023136"/>
    </source>
</evidence>
<evidence type="ECO:0000256" key="1">
    <source>
        <dbReference type="ARBA" id="ARBA00004651"/>
    </source>
</evidence>
<dbReference type="InterPro" id="IPR039421">
    <property type="entry name" value="Type_1_exporter"/>
</dbReference>
<dbReference type="PANTHER" id="PTHR43394">
    <property type="entry name" value="ATP-DEPENDENT PERMEASE MDL1, MITOCHONDRIAL"/>
    <property type="match status" value="1"/>
</dbReference>
<dbReference type="Gene3D" id="3.40.50.300">
    <property type="entry name" value="P-loop containing nucleotide triphosphate hydrolases"/>
    <property type="match status" value="1"/>
</dbReference>
<name>A0A9D1CTQ3_9FIRM</name>